<dbReference type="InterPro" id="IPR018959">
    <property type="entry name" value="DUF1989"/>
</dbReference>
<protein>
    <submittedName>
        <fullName evidence="2">DUF1989 domain-containing protein</fullName>
    </submittedName>
</protein>
<organism evidence="2 3">
    <name type="scientific">Actinokineospora xionganensis</name>
    <dbReference type="NCBI Taxonomy" id="2684470"/>
    <lineage>
        <taxon>Bacteria</taxon>
        <taxon>Bacillati</taxon>
        <taxon>Actinomycetota</taxon>
        <taxon>Actinomycetes</taxon>
        <taxon>Pseudonocardiales</taxon>
        <taxon>Pseudonocardiaceae</taxon>
        <taxon>Actinokineospora</taxon>
    </lineage>
</organism>
<dbReference type="Proteomes" id="UP000734823">
    <property type="component" value="Unassembled WGS sequence"/>
</dbReference>
<evidence type="ECO:0000313" key="2">
    <source>
        <dbReference type="EMBL" id="MBC6446233.1"/>
    </source>
</evidence>
<evidence type="ECO:0000313" key="3">
    <source>
        <dbReference type="Proteomes" id="UP000734823"/>
    </source>
</evidence>
<sequence length="234" mass="24946">MPSSYHHEVPGGAAWSAPVRAGRLVTLTAQGADANAALLLFGADRLDRLNIPDTVKSQMSACVRPPMVLMSDRGLALARVVDSTLDWHDCLTGFGHDRHLRRFGPSSYAQHRNEWRRSARTGLVSELTKHGLGPADLHGCVNFFSKVAIADDPRASLTLVTGHAAAGDTVTLRTEQDVLVVLSTAPHPLSTADYAPAGVRVDVSPAPPADADDASAVFRAESARALEMTRRAQA</sequence>
<dbReference type="EMBL" id="JABVED010000001">
    <property type="protein sequence ID" value="MBC6446233.1"/>
    <property type="molecule type" value="Genomic_DNA"/>
</dbReference>
<evidence type="ECO:0000259" key="1">
    <source>
        <dbReference type="Pfam" id="PF09347"/>
    </source>
</evidence>
<dbReference type="PANTHER" id="PTHR31527">
    <property type="entry name" value="RE64534P"/>
    <property type="match status" value="1"/>
</dbReference>
<gene>
    <name evidence="2" type="ORF">GPZ80_03470</name>
</gene>
<dbReference type="RefSeq" id="WP_187218261.1">
    <property type="nucleotide sequence ID" value="NZ_JABVED010000001.1"/>
</dbReference>
<accession>A0ABR7L0M0</accession>
<dbReference type="PANTHER" id="PTHR31527:SF0">
    <property type="entry name" value="RE64534P"/>
    <property type="match status" value="1"/>
</dbReference>
<dbReference type="Pfam" id="PF09347">
    <property type="entry name" value="DUF1989"/>
    <property type="match status" value="1"/>
</dbReference>
<reference evidence="2 3" key="1">
    <citation type="submission" date="2020-06" db="EMBL/GenBank/DDBJ databases">
        <title>Actinokineospora xiongansis sp. nov., isolated from soil of Baiyangdian.</title>
        <authorList>
            <person name="Zhang X."/>
        </authorList>
    </citation>
    <scope>NUCLEOTIDE SEQUENCE [LARGE SCALE GENOMIC DNA]</scope>
    <source>
        <strain evidence="2 3">HBU206404</strain>
    </source>
</reference>
<name>A0ABR7L0M0_9PSEU</name>
<proteinExistence type="predicted"/>
<feature type="domain" description="DUF1989" evidence="1">
    <location>
        <begin position="8"/>
        <end position="179"/>
    </location>
</feature>
<comment type="caution">
    <text evidence="2">The sequence shown here is derived from an EMBL/GenBank/DDBJ whole genome shotgun (WGS) entry which is preliminary data.</text>
</comment>
<keyword evidence="3" id="KW-1185">Reference proteome</keyword>